<dbReference type="Pfam" id="PF14244">
    <property type="entry name" value="Retrotran_gag_3"/>
    <property type="match status" value="1"/>
</dbReference>
<gene>
    <name evidence="4" type="primary">LOC116194060</name>
</gene>
<organism evidence="3 4">
    <name type="scientific">Punica granatum</name>
    <name type="common">Pomegranate</name>
    <dbReference type="NCBI Taxonomy" id="22663"/>
    <lineage>
        <taxon>Eukaryota</taxon>
        <taxon>Viridiplantae</taxon>
        <taxon>Streptophyta</taxon>
        <taxon>Embryophyta</taxon>
        <taxon>Tracheophyta</taxon>
        <taxon>Spermatophyta</taxon>
        <taxon>Magnoliopsida</taxon>
        <taxon>eudicotyledons</taxon>
        <taxon>Gunneridae</taxon>
        <taxon>Pentapetalae</taxon>
        <taxon>rosids</taxon>
        <taxon>malvids</taxon>
        <taxon>Myrtales</taxon>
        <taxon>Lythraceae</taxon>
        <taxon>Punica</taxon>
    </lineage>
</organism>
<evidence type="ECO:0000313" key="4">
    <source>
        <dbReference type="RefSeq" id="XP_031378637.1"/>
    </source>
</evidence>
<dbReference type="RefSeq" id="XP_031378637.1">
    <property type="nucleotide sequence ID" value="XM_031522777.1"/>
</dbReference>
<dbReference type="AlphaFoldDB" id="A0A6P8C546"/>
<reference evidence="3" key="1">
    <citation type="journal article" date="2020" name="Plant Biotechnol. J.">
        <title>The pomegranate (Punica granatum L.) draft genome dissects genetic divergence between soft- and hard-seeded cultivars.</title>
        <authorList>
            <person name="Luo X."/>
            <person name="Li H."/>
            <person name="Wu Z."/>
            <person name="Yao W."/>
            <person name="Zhao P."/>
            <person name="Cao D."/>
            <person name="Yu H."/>
            <person name="Li K."/>
            <person name="Poudel K."/>
            <person name="Zhao D."/>
            <person name="Zhang F."/>
            <person name="Xia X."/>
            <person name="Chen L."/>
            <person name="Wang Q."/>
            <person name="Jing D."/>
            <person name="Cao S."/>
        </authorList>
    </citation>
    <scope>NUCLEOTIDE SEQUENCE [LARGE SCALE GENOMIC DNA]</scope>
    <source>
        <strain evidence="3">cv. Tunisia</strain>
    </source>
</reference>
<reference evidence="4" key="2">
    <citation type="submission" date="2025-08" db="UniProtKB">
        <authorList>
            <consortium name="RefSeq"/>
        </authorList>
    </citation>
    <scope>IDENTIFICATION</scope>
    <source>
        <tissue evidence="4">Leaf</tissue>
    </source>
</reference>
<protein>
    <submittedName>
        <fullName evidence="4">Uncharacterized protein LOC116194060</fullName>
    </submittedName>
</protein>
<name>A0A6P8C546_PUNGR</name>
<dbReference type="OrthoDB" id="5544992at2759"/>
<accession>A0A6P8C546</accession>
<dbReference type="Proteomes" id="UP000515151">
    <property type="component" value="Chromosome 2"/>
</dbReference>
<feature type="domain" description="Retrotransposon Copia-like N-terminal" evidence="2">
    <location>
        <begin position="41"/>
        <end position="86"/>
    </location>
</feature>
<sequence>MSDVSEGERTPRLGRNSSANRKAGDDSGKSVEIPPIYRLNSSDSTGAQIIGCVLNGDNYLTWSRAMLIAQRARNKLPFIDGSLEVPEVNDPLRGCWERCNSTILAWMFNTMDVSLQATVTYAVDAGSLWNDLKERYSEGNQSRVFQIKTDICLLRQEGLSIREYYNKLKLLWDELEIYLEHPGCSWGAVVAMAVQRETKKCFQFLMGLTSEFNTIPSTILSIEPMPNLNKVYKMVANEERQRLVTRARESAPESAVFFVKAEAEHGQGRIGASRHMTRCLENFSGTIAIKGGAPVYIPNGGMVKATQTGNVKIAGMMEITDDRTSRRTIGVGELQGGVYYLRRVATTPQTCQAVLEESRDLWHRRLGHPSRLIKLHVVVSGYIFCEKNLKLGVYY</sequence>
<evidence type="ECO:0000259" key="2">
    <source>
        <dbReference type="Pfam" id="PF14244"/>
    </source>
</evidence>
<keyword evidence="3" id="KW-1185">Reference proteome</keyword>
<dbReference type="PANTHER" id="PTHR37610:SF97">
    <property type="entry name" value="RETROTRANSPOSON GAG DOMAIN-CONTAINING PROTEIN"/>
    <property type="match status" value="1"/>
</dbReference>
<evidence type="ECO:0000256" key="1">
    <source>
        <dbReference type="SAM" id="MobiDB-lite"/>
    </source>
</evidence>
<dbReference type="InterPro" id="IPR029472">
    <property type="entry name" value="Copia-like_N"/>
</dbReference>
<dbReference type="PANTHER" id="PTHR37610">
    <property type="entry name" value="CCHC-TYPE DOMAIN-CONTAINING PROTEIN"/>
    <property type="match status" value="1"/>
</dbReference>
<proteinExistence type="predicted"/>
<feature type="compositionally biased region" description="Basic and acidic residues" evidence="1">
    <location>
        <begin position="1"/>
        <end position="11"/>
    </location>
</feature>
<dbReference type="GeneID" id="116194060"/>
<evidence type="ECO:0000313" key="3">
    <source>
        <dbReference type="Proteomes" id="UP000515151"/>
    </source>
</evidence>
<feature type="region of interest" description="Disordered" evidence="1">
    <location>
        <begin position="1"/>
        <end position="29"/>
    </location>
</feature>